<dbReference type="SMART" id="SM00733">
    <property type="entry name" value="Mterf"/>
    <property type="match status" value="7"/>
</dbReference>
<keyword evidence="2" id="KW-0804">Transcription</keyword>
<dbReference type="FunFam" id="1.25.70.10:FF:000001">
    <property type="entry name" value="Mitochondrial transcription termination factor-like"/>
    <property type="match status" value="1"/>
</dbReference>
<keyword evidence="5" id="KW-1185">Reference proteome</keyword>
<evidence type="ECO:0000256" key="2">
    <source>
        <dbReference type="ARBA" id="ARBA00022472"/>
    </source>
</evidence>
<dbReference type="Pfam" id="PF02536">
    <property type="entry name" value="mTERF"/>
    <property type="match status" value="1"/>
</dbReference>
<accession>A0ABD3T0M6</accession>
<evidence type="ECO:0000313" key="5">
    <source>
        <dbReference type="Proteomes" id="UP001634393"/>
    </source>
</evidence>
<name>A0ABD3T0M6_9LAMI</name>
<dbReference type="AlphaFoldDB" id="A0ABD3T0M6"/>
<dbReference type="PANTHER" id="PTHR13068:SF130">
    <property type="entry name" value="TRANSCRIPTION TERMINATION FACTOR MTERF6, CHLOROPLASTIC_MITOCHONDRIAL-LIKE"/>
    <property type="match status" value="1"/>
</dbReference>
<dbReference type="InterPro" id="IPR038538">
    <property type="entry name" value="MTERF_sf"/>
</dbReference>
<dbReference type="PANTHER" id="PTHR13068">
    <property type="entry name" value="CGI-12 PROTEIN-RELATED"/>
    <property type="match status" value="1"/>
</dbReference>
<dbReference type="GO" id="GO:0006353">
    <property type="term" value="P:DNA-templated transcription termination"/>
    <property type="evidence" value="ECO:0007669"/>
    <property type="project" value="UniProtKB-KW"/>
</dbReference>
<dbReference type="InterPro" id="IPR003690">
    <property type="entry name" value="MTERF"/>
</dbReference>
<keyword evidence="2" id="KW-0805">Transcription regulation</keyword>
<evidence type="ECO:0000256" key="3">
    <source>
        <dbReference type="ARBA" id="ARBA00022946"/>
    </source>
</evidence>
<evidence type="ECO:0000313" key="4">
    <source>
        <dbReference type="EMBL" id="KAL3830451.1"/>
    </source>
</evidence>
<reference evidence="4 5" key="1">
    <citation type="submission" date="2024-12" db="EMBL/GenBank/DDBJ databases">
        <title>The unique morphological basis and parallel evolutionary history of personate flowers in Penstemon.</title>
        <authorList>
            <person name="Depatie T.H."/>
            <person name="Wessinger C.A."/>
        </authorList>
    </citation>
    <scope>NUCLEOTIDE SEQUENCE [LARGE SCALE GENOMIC DNA]</scope>
    <source>
        <strain evidence="4">WTNN_2</strain>
        <tissue evidence="4">Leaf</tissue>
    </source>
</reference>
<comment type="similarity">
    <text evidence="1">Belongs to the mTERF family.</text>
</comment>
<protein>
    <submittedName>
        <fullName evidence="4">Uncharacterized protein</fullName>
    </submittedName>
</protein>
<sequence>MMFIKINRSVAYMVSRNSSSVFKSHVYFSLCFSTTTINTSISEFLTHKHHFSPQAASRVASVLTHLKDPENADSILSFLKEAGFSRTQLEKTVKTRPQLLMSSIENTIKPKFKIFQDLGLSASETAAVMSSYPAILHCSANNKLIPSLSMLKKLLGSDEKVTKVLKKSPSFLVKDLGKTWVPNINFLKSCGINMEQITMIISYHPSVLMHSPERLRKWVDKADEMGVDRSSKMFIHAFRVASSMNDESWELKVQAFRDLGFSEDDILRVFRRAPIVFSISEKKMKKVKELLLATGKYDMSSIVNRPTSLCCSIDNRYKPRLQVLGVLEGKKLITKWPSLGTLHTISDEQFYEKFVGPYLNDVGDVYKAFKSELDGKSKAKLVAFT</sequence>
<gene>
    <name evidence="4" type="ORF">ACJIZ3_019253</name>
</gene>
<organism evidence="4 5">
    <name type="scientific">Penstemon smallii</name>
    <dbReference type="NCBI Taxonomy" id="265156"/>
    <lineage>
        <taxon>Eukaryota</taxon>
        <taxon>Viridiplantae</taxon>
        <taxon>Streptophyta</taxon>
        <taxon>Embryophyta</taxon>
        <taxon>Tracheophyta</taxon>
        <taxon>Spermatophyta</taxon>
        <taxon>Magnoliopsida</taxon>
        <taxon>eudicotyledons</taxon>
        <taxon>Gunneridae</taxon>
        <taxon>Pentapetalae</taxon>
        <taxon>asterids</taxon>
        <taxon>lamiids</taxon>
        <taxon>Lamiales</taxon>
        <taxon>Plantaginaceae</taxon>
        <taxon>Cheloneae</taxon>
        <taxon>Penstemon</taxon>
    </lineage>
</organism>
<keyword evidence="2" id="KW-0806">Transcription termination</keyword>
<comment type="caution">
    <text evidence="4">The sequence shown here is derived from an EMBL/GenBank/DDBJ whole genome shotgun (WGS) entry which is preliminary data.</text>
</comment>
<proteinExistence type="inferred from homology"/>
<dbReference type="Gene3D" id="1.25.70.10">
    <property type="entry name" value="Transcription termination factor 3, mitochondrial"/>
    <property type="match status" value="1"/>
</dbReference>
<evidence type="ECO:0000256" key="1">
    <source>
        <dbReference type="ARBA" id="ARBA00007692"/>
    </source>
</evidence>
<keyword evidence="3" id="KW-0809">Transit peptide</keyword>
<dbReference type="EMBL" id="JBJXBP010000005">
    <property type="protein sequence ID" value="KAL3830451.1"/>
    <property type="molecule type" value="Genomic_DNA"/>
</dbReference>
<dbReference type="Proteomes" id="UP001634393">
    <property type="component" value="Unassembled WGS sequence"/>
</dbReference>